<proteinExistence type="predicted"/>
<evidence type="ECO:0000313" key="1">
    <source>
        <dbReference type="EMBL" id="KAF6205353.1"/>
    </source>
</evidence>
<dbReference type="AlphaFoldDB" id="A0A6A4JV05"/>
<keyword evidence="2" id="KW-1185">Reference proteome</keyword>
<accession>A0A6A4JV05</accession>
<organism evidence="1 2">
    <name type="scientific">Apolygus lucorum</name>
    <name type="common">Small green plant bug</name>
    <name type="synonym">Lygocoris lucorum</name>
    <dbReference type="NCBI Taxonomy" id="248454"/>
    <lineage>
        <taxon>Eukaryota</taxon>
        <taxon>Metazoa</taxon>
        <taxon>Ecdysozoa</taxon>
        <taxon>Arthropoda</taxon>
        <taxon>Hexapoda</taxon>
        <taxon>Insecta</taxon>
        <taxon>Pterygota</taxon>
        <taxon>Neoptera</taxon>
        <taxon>Paraneoptera</taxon>
        <taxon>Hemiptera</taxon>
        <taxon>Heteroptera</taxon>
        <taxon>Panheteroptera</taxon>
        <taxon>Cimicomorpha</taxon>
        <taxon>Miridae</taxon>
        <taxon>Mirini</taxon>
        <taxon>Apolygus</taxon>
    </lineage>
</organism>
<sequence>MRVDGSEKFFWLVFLELFFGFVPSIAFIGHGGQSFYYRKKHGYLKDLQNDLYDHLNEALGSDSRSRNSERALLMTSDLLIHGAFIPVILRFQIYAYNKRLTKCIMLNIIVIACVMYICGGIFLLLESKESRGMVIKGGFAVTAGIILFIDSICFCFK</sequence>
<dbReference type="Proteomes" id="UP000466442">
    <property type="component" value="Linkage Group LG9"/>
</dbReference>
<evidence type="ECO:0000313" key="2">
    <source>
        <dbReference type="Proteomes" id="UP000466442"/>
    </source>
</evidence>
<name>A0A6A4JV05_APOLU</name>
<dbReference type="EMBL" id="WIXP02000009">
    <property type="protein sequence ID" value="KAF6205353.1"/>
    <property type="molecule type" value="Genomic_DNA"/>
</dbReference>
<comment type="caution">
    <text evidence="1">The sequence shown here is derived from an EMBL/GenBank/DDBJ whole genome shotgun (WGS) entry which is preliminary data.</text>
</comment>
<reference evidence="1" key="1">
    <citation type="journal article" date="2021" name="Mol. Ecol. Resour.">
        <title>Apolygus lucorum genome provides insights into omnivorousness and mesophyll feeding.</title>
        <authorList>
            <person name="Liu Y."/>
            <person name="Liu H."/>
            <person name="Wang H."/>
            <person name="Huang T."/>
            <person name="Liu B."/>
            <person name="Yang B."/>
            <person name="Yin L."/>
            <person name="Li B."/>
            <person name="Zhang Y."/>
            <person name="Zhang S."/>
            <person name="Jiang F."/>
            <person name="Zhang X."/>
            <person name="Ren Y."/>
            <person name="Wang B."/>
            <person name="Wang S."/>
            <person name="Lu Y."/>
            <person name="Wu K."/>
            <person name="Fan W."/>
            <person name="Wang G."/>
        </authorList>
    </citation>
    <scope>NUCLEOTIDE SEQUENCE</scope>
    <source>
        <strain evidence="1">12Hb</strain>
    </source>
</reference>
<gene>
    <name evidence="1" type="ORF">GE061_019524</name>
</gene>
<protein>
    <submittedName>
        <fullName evidence="1">Uncharacterized protein</fullName>
    </submittedName>
</protein>